<dbReference type="Pfam" id="PF05226">
    <property type="entry name" value="CHASE2"/>
    <property type="match status" value="1"/>
</dbReference>
<dbReference type="AlphaFoldDB" id="A0A7W7K957"/>
<evidence type="ECO:0000313" key="4">
    <source>
        <dbReference type="Proteomes" id="UP000555448"/>
    </source>
</evidence>
<dbReference type="Proteomes" id="UP000555448">
    <property type="component" value="Unassembled WGS sequence"/>
</dbReference>
<feature type="transmembrane region" description="Helical" evidence="1">
    <location>
        <begin position="277"/>
        <end position="294"/>
    </location>
</feature>
<keyword evidence="1" id="KW-0812">Transmembrane</keyword>
<evidence type="ECO:0000259" key="2">
    <source>
        <dbReference type="PROSITE" id="PS50883"/>
    </source>
</evidence>
<gene>
    <name evidence="3" type="ORF">HNO88_001850</name>
</gene>
<sequence length="767" mass="84414">MRGMILPLDRLRHIWNNRRSRIVISALLLGAFCGVTNLTLPLEDLFIAARTKLRHEKASGRIVIVKIDDRSLEALHDNDVNPGLDARVVDNLMRAGASEVYFNRTYPFSPRTAGAAKFIEALERYPGRVYLGAAMQTGWRKATLSRVPAREFREHAGLVSLAVASHPLNMSFSFPYTSKSTLGTVHSLAAALADRTEETEGVFRGDFALDHTTIPTISYIDVLNGRVGAKQVAGRKIVIGLTASSSEVHPLPLGEFAPSVFFHVIAAETLIGQKPIALGWIPTYLVVALMMATGIGRGRSFKPLRLAGYAVILFVSPIMLDRYGIELMVLPATVMAVYATFRARTLDKINDVSETNAASGLPSLQALRGMGERSSGLLVALKIRNYSGIIRSFEGAVEADLATEIQRRIRISEPDVAVYHEGGMFVWISNLTDIVELFENLEGLHRIVQNGIIIAGTEVDVGFNCGVDSELQNTIANRLANAMQSAEEAVRSDELVCHHDGAKGEVQWEISLLASLDRAIDNGEVWVAFQPKLDLLTNKVIGAEALARWSHPERGPISPEKFIGIAEEYHRIERITRFVLDKAVRAAASYVRDGHDFSVSVNISAQLLRNPRLPRMILEALAAHDLAPAHLILEITETDRLDRSAKTVQMMEELVAAGLRISIDDFGTGNATIDYLRYLPAAEVKIDKSFIREIDSNPGDHLLVQSIIEMAHSLGRQVVAEGVETAEALMLLRSLQCDQVQGYYVGRPVPFRDFTKHLPEKSVRTAG</sequence>
<dbReference type="SUPFAM" id="SSF141868">
    <property type="entry name" value="EAL domain-like"/>
    <property type="match status" value="1"/>
</dbReference>
<reference evidence="3 4" key="1">
    <citation type="submission" date="2020-08" db="EMBL/GenBank/DDBJ databases">
        <title>Functional genomics of gut bacteria from endangered species of beetles.</title>
        <authorList>
            <person name="Carlos-Shanley C."/>
        </authorList>
    </citation>
    <scope>NUCLEOTIDE SEQUENCE [LARGE SCALE GENOMIC DNA]</scope>
    <source>
        <strain evidence="3 4">S00245</strain>
    </source>
</reference>
<dbReference type="PANTHER" id="PTHR33121:SF71">
    <property type="entry name" value="OXYGEN SENSOR PROTEIN DOSP"/>
    <property type="match status" value="1"/>
</dbReference>
<dbReference type="Pfam" id="PF00563">
    <property type="entry name" value="EAL"/>
    <property type="match status" value="1"/>
</dbReference>
<dbReference type="SMART" id="SM00052">
    <property type="entry name" value="EAL"/>
    <property type="match status" value="1"/>
</dbReference>
<dbReference type="CDD" id="cd01948">
    <property type="entry name" value="EAL"/>
    <property type="match status" value="1"/>
</dbReference>
<dbReference type="GO" id="GO:0071111">
    <property type="term" value="F:cyclic-guanylate-specific phosphodiesterase activity"/>
    <property type="evidence" value="ECO:0007669"/>
    <property type="project" value="InterPro"/>
</dbReference>
<evidence type="ECO:0000256" key="1">
    <source>
        <dbReference type="SAM" id="Phobius"/>
    </source>
</evidence>
<name>A0A7W7K957_9SPHN</name>
<feature type="domain" description="EAL" evidence="2">
    <location>
        <begin position="509"/>
        <end position="762"/>
    </location>
</feature>
<dbReference type="Gene3D" id="3.20.20.450">
    <property type="entry name" value="EAL domain"/>
    <property type="match status" value="1"/>
</dbReference>
<evidence type="ECO:0000313" key="3">
    <source>
        <dbReference type="EMBL" id="MBB4858527.1"/>
    </source>
</evidence>
<accession>A0A7W7K957</accession>
<keyword evidence="1" id="KW-0472">Membrane</keyword>
<keyword evidence="1" id="KW-1133">Transmembrane helix</keyword>
<proteinExistence type="predicted"/>
<dbReference type="InterPro" id="IPR001633">
    <property type="entry name" value="EAL_dom"/>
</dbReference>
<dbReference type="InterPro" id="IPR050706">
    <property type="entry name" value="Cyclic-di-GMP_PDE-like"/>
</dbReference>
<dbReference type="PROSITE" id="PS50883">
    <property type="entry name" value="EAL"/>
    <property type="match status" value="1"/>
</dbReference>
<keyword evidence="4" id="KW-1185">Reference proteome</keyword>
<dbReference type="InterPro" id="IPR007890">
    <property type="entry name" value="CHASE2"/>
</dbReference>
<organism evidence="3 4">
    <name type="scientific">Novosphingobium chloroacetimidivorans</name>
    <dbReference type="NCBI Taxonomy" id="1428314"/>
    <lineage>
        <taxon>Bacteria</taxon>
        <taxon>Pseudomonadati</taxon>
        <taxon>Pseudomonadota</taxon>
        <taxon>Alphaproteobacteria</taxon>
        <taxon>Sphingomonadales</taxon>
        <taxon>Sphingomonadaceae</taxon>
        <taxon>Novosphingobium</taxon>
    </lineage>
</organism>
<protein>
    <submittedName>
        <fullName evidence="3">EAL domain-containing protein (Putative c-di-GMP-specific phosphodiesterase class I)/CHASE2 domain-containing sensor protein</fullName>
    </submittedName>
</protein>
<dbReference type="EMBL" id="JACHLR010000006">
    <property type="protein sequence ID" value="MBB4858527.1"/>
    <property type="molecule type" value="Genomic_DNA"/>
</dbReference>
<dbReference type="InterPro" id="IPR035919">
    <property type="entry name" value="EAL_sf"/>
</dbReference>
<comment type="caution">
    <text evidence="3">The sequence shown here is derived from an EMBL/GenBank/DDBJ whole genome shotgun (WGS) entry which is preliminary data.</text>
</comment>
<dbReference type="PANTHER" id="PTHR33121">
    <property type="entry name" value="CYCLIC DI-GMP PHOSPHODIESTERASE PDEF"/>
    <property type="match status" value="1"/>
</dbReference>
<feature type="transmembrane region" description="Helical" evidence="1">
    <location>
        <begin position="306"/>
        <end position="325"/>
    </location>
</feature>
<dbReference type="SMART" id="SM01080">
    <property type="entry name" value="CHASE2"/>
    <property type="match status" value="1"/>
</dbReference>